<feature type="transmembrane region" description="Helical" evidence="1">
    <location>
        <begin position="147"/>
        <end position="170"/>
    </location>
</feature>
<keyword evidence="1" id="KW-0812">Transmembrane</keyword>
<organism evidence="2 3">
    <name type="scientific">Lawsonibacter faecis</name>
    <dbReference type="NCBI Taxonomy" id="2763052"/>
    <lineage>
        <taxon>Bacteria</taxon>
        <taxon>Bacillati</taxon>
        <taxon>Bacillota</taxon>
        <taxon>Clostridia</taxon>
        <taxon>Eubacteriales</taxon>
        <taxon>Oscillospiraceae</taxon>
        <taxon>Lawsonibacter</taxon>
    </lineage>
</organism>
<gene>
    <name evidence="2" type="ORF">H8S62_00295</name>
</gene>
<feature type="transmembrane region" description="Helical" evidence="1">
    <location>
        <begin position="116"/>
        <end position="135"/>
    </location>
</feature>
<evidence type="ECO:0000256" key="1">
    <source>
        <dbReference type="SAM" id="Phobius"/>
    </source>
</evidence>
<proteinExistence type="predicted"/>
<feature type="transmembrane region" description="Helical" evidence="1">
    <location>
        <begin position="190"/>
        <end position="208"/>
    </location>
</feature>
<protein>
    <submittedName>
        <fullName evidence="2">ABC transporter permease</fullName>
    </submittedName>
</protein>
<name>A0A8J6JHL7_9FIRM</name>
<feature type="transmembrane region" description="Helical" evidence="1">
    <location>
        <begin position="47"/>
        <end position="68"/>
    </location>
</feature>
<keyword evidence="3" id="KW-1185">Reference proteome</keyword>
<feature type="transmembrane region" description="Helical" evidence="1">
    <location>
        <begin position="89"/>
        <end position="110"/>
    </location>
</feature>
<dbReference type="AlphaFoldDB" id="A0A8J6JHL7"/>
<evidence type="ECO:0000313" key="2">
    <source>
        <dbReference type="EMBL" id="MBC5735447.1"/>
    </source>
</evidence>
<dbReference type="Proteomes" id="UP000607645">
    <property type="component" value="Unassembled WGS sequence"/>
</dbReference>
<feature type="transmembrane region" description="Helical" evidence="1">
    <location>
        <begin position="20"/>
        <end position="41"/>
    </location>
</feature>
<dbReference type="EMBL" id="JACOPQ010000001">
    <property type="protein sequence ID" value="MBC5735447.1"/>
    <property type="molecule type" value="Genomic_DNA"/>
</dbReference>
<comment type="caution">
    <text evidence="2">The sequence shown here is derived from an EMBL/GenBank/DDBJ whole genome shotgun (WGS) entry which is preliminary data.</text>
</comment>
<keyword evidence="1" id="KW-1133">Transmembrane helix</keyword>
<keyword evidence="1" id="KW-0472">Membrane</keyword>
<dbReference type="RefSeq" id="WP_155145421.1">
    <property type="nucleotide sequence ID" value="NZ_JACOPQ010000001.1"/>
</dbReference>
<accession>A0A8J6JHL7</accession>
<reference evidence="2" key="1">
    <citation type="submission" date="2020-08" db="EMBL/GenBank/DDBJ databases">
        <title>Genome public.</title>
        <authorList>
            <person name="Liu C."/>
            <person name="Sun Q."/>
        </authorList>
    </citation>
    <scope>NUCLEOTIDE SEQUENCE</scope>
    <source>
        <strain evidence="2">NSJ-52</strain>
    </source>
</reference>
<sequence>MRLTALLRADLKFLVRYGFLALYALFCLLYLLILAACPAGLRETVCTFLVFTDPAAMGLFFMGALLLLEKSQRVLPALAVSPAPAWAYVCSKALAFALAGTLVGAVLSVFSPAEVLAPRLLTLLTGGFFFSLLGMTAGLHSGSLNRFILLSTALEVLFCLPGLLGLLGMLPGWLSWHPGALIAAGLRGNPAAPLLLLPWVAAAFALTARTAGRRLTDMGGVRL</sequence>
<evidence type="ECO:0000313" key="3">
    <source>
        <dbReference type="Proteomes" id="UP000607645"/>
    </source>
</evidence>